<keyword evidence="2" id="KW-1185">Reference proteome</keyword>
<gene>
    <name evidence="1" type="ORF">NSPZN2_100056</name>
</gene>
<dbReference type="EMBL" id="CAJNBJ010000002">
    <property type="protein sequence ID" value="CAE6725001.1"/>
    <property type="molecule type" value="Genomic_DNA"/>
</dbReference>
<proteinExistence type="predicted"/>
<dbReference type="Proteomes" id="UP000675880">
    <property type="component" value="Unassembled WGS sequence"/>
</dbReference>
<evidence type="ECO:0000313" key="2">
    <source>
        <dbReference type="Proteomes" id="UP000675880"/>
    </source>
</evidence>
<protein>
    <recommendedName>
        <fullName evidence="3">Transposase</fullName>
    </recommendedName>
</protein>
<name>A0ABM8QZL8_9BACT</name>
<accession>A0ABM8QZL8</accession>
<reference evidence="1 2" key="1">
    <citation type="submission" date="2021-02" db="EMBL/GenBank/DDBJ databases">
        <authorList>
            <person name="Han P."/>
        </authorList>
    </citation>
    <scope>NUCLEOTIDE SEQUENCE [LARGE SCALE GENOMIC DNA]</scope>
    <source>
        <strain evidence="1">Candidatus Nitrospira sp. ZN2</strain>
    </source>
</reference>
<comment type="caution">
    <text evidence="1">The sequence shown here is derived from an EMBL/GenBank/DDBJ whole genome shotgun (WGS) entry which is preliminary data.</text>
</comment>
<evidence type="ECO:0000313" key="1">
    <source>
        <dbReference type="EMBL" id="CAE6725001.1"/>
    </source>
</evidence>
<evidence type="ECO:0008006" key="3">
    <source>
        <dbReference type="Google" id="ProtNLM"/>
    </source>
</evidence>
<sequence length="41" mass="4711">MHQWPVSEICRVVNENGRLSCIGYQSGTDHLHNLQFVAKRS</sequence>
<organism evidence="1 2">
    <name type="scientific">Nitrospira defluvii</name>
    <dbReference type="NCBI Taxonomy" id="330214"/>
    <lineage>
        <taxon>Bacteria</taxon>
        <taxon>Pseudomonadati</taxon>
        <taxon>Nitrospirota</taxon>
        <taxon>Nitrospiria</taxon>
        <taxon>Nitrospirales</taxon>
        <taxon>Nitrospiraceae</taxon>
        <taxon>Nitrospira</taxon>
    </lineage>
</organism>